<comment type="subcellular location">
    <subcellularLocation>
        <location evidence="1">Cell membrane</location>
        <topology evidence="1">Multi-pass membrane protein</topology>
    </subcellularLocation>
</comment>
<dbReference type="InterPro" id="IPR036640">
    <property type="entry name" value="ABC1_TM_sf"/>
</dbReference>
<dbReference type="InterPro" id="IPR011527">
    <property type="entry name" value="ABC1_TM_dom"/>
</dbReference>
<organism evidence="10 11">
    <name type="scientific">Thioclava indica</name>
    <dbReference type="NCBI Taxonomy" id="1353528"/>
    <lineage>
        <taxon>Bacteria</taxon>
        <taxon>Pseudomonadati</taxon>
        <taxon>Pseudomonadota</taxon>
        <taxon>Alphaproteobacteria</taxon>
        <taxon>Rhodobacterales</taxon>
        <taxon>Paracoccaceae</taxon>
        <taxon>Thioclava</taxon>
    </lineage>
</organism>
<reference evidence="10 11" key="1">
    <citation type="journal article" date="2015" name="Antonie Van Leeuwenhoek">
        <title>Thioclava indica sp. nov., isolated from surface seawater of the Indian Ocean.</title>
        <authorList>
            <person name="Liu Y."/>
            <person name="Lai Q."/>
            <person name="Du J."/>
            <person name="Xu H."/>
            <person name="Jiang L."/>
            <person name="Shao Z."/>
        </authorList>
    </citation>
    <scope>NUCLEOTIDE SEQUENCE [LARGE SCALE GENOMIC DNA]</scope>
    <source>
        <strain evidence="10 11">DT23-4</strain>
    </source>
</reference>
<evidence type="ECO:0000256" key="2">
    <source>
        <dbReference type="ARBA" id="ARBA00022692"/>
    </source>
</evidence>
<dbReference type="SUPFAM" id="SSF90123">
    <property type="entry name" value="ABC transporter transmembrane region"/>
    <property type="match status" value="1"/>
</dbReference>
<dbReference type="eggNOG" id="COG4618">
    <property type="taxonomic scope" value="Bacteria"/>
</dbReference>
<dbReference type="InterPro" id="IPR010128">
    <property type="entry name" value="ATPase_T1SS_PrtD-like"/>
</dbReference>
<keyword evidence="6 7" id="KW-0472">Membrane</keyword>
<protein>
    <recommendedName>
        <fullName evidence="12">Peptide ABC transporter ATPase</fullName>
    </recommendedName>
</protein>
<dbReference type="InterPro" id="IPR003593">
    <property type="entry name" value="AAA+_ATPase"/>
</dbReference>
<evidence type="ECO:0008006" key="12">
    <source>
        <dbReference type="Google" id="ProtNLM"/>
    </source>
</evidence>
<evidence type="ECO:0000259" key="9">
    <source>
        <dbReference type="PROSITE" id="PS50929"/>
    </source>
</evidence>
<dbReference type="GO" id="GO:0030253">
    <property type="term" value="P:protein secretion by the type I secretion system"/>
    <property type="evidence" value="ECO:0007669"/>
    <property type="project" value="InterPro"/>
</dbReference>
<feature type="transmembrane region" description="Helical" evidence="7">
    <location>
        <begin position="256"/>
        <end position="281"/>
    </location>
</feature>
<accession>A0A074JWY2</accession>
<evidence type="ECO:0000256" key="7">
    <source>
        <dbReference type="SAM" id="Phobius"/>
    </source>
</evidence>
<dbReference type="SMART" id="SM00382">
    <property type="entry name" value="AAA"/>
    <property type="match status" value="1"/>
</dbReference>
<dbReference type="InterPro" id="IPR017871">
    <property type="entry name" value="ABC_transporter-like_CS"/>
</dbReference>
<dbReference type="GO" id="GO:0016887">
    <property type="term" value="F:ATP hydrolysis activity"/>
    <property type="evidence" value="ECO:0007669"/>
    <property type="project" value="InterPro"/>
</dbReference>
<dbReference type="PANTHER" id="PTHR43394">
    <property type="entry name" value="ATP-DEPENDENT PERMEASE MDL1, MITOCHONDRIAL"/>
    <property type="match status" value="1"/>
</dbReference>
<evidence type="ECO:0000259" key="8">
    <source>
        <dbReference type="PROSITE" id="PS50893"/>
    </source>
</evidence>
<feature type="domain" description="ABC transmembrane type-1" evidence="9">
    <location>
        <begin position="22"/>
        <end position="300"/>
    </location>
</feature>
<dbReference type="GO" id="GO:0005524">
    <property type="term" value="F:ATP binding"/>
    <property type="evidence" value="ECO:0007669"/>
    <property type="project" value="UniProtKB-KW"/>
</dbReference>
<dbReference type="PROSITE" id="PS50893">
    <property type="entry name" value="ABC_TRANSPORTER_2"/>
    <property type="match status" value="1"/>
</dbReference>
<evidence type="ECO:0000256" key="4">
    <source>
        <dbReference type="ARBA" id="ARBA00022840"/>
    </source>
</evidence>
<evidence type="ECO:0000256" key="3">
    <source>
        <dbReference type="ARBA" id="ARBA00022741"/>
    </source>
</evidence>
<dbReference type="GO" id="GO:0015421">
    <property type="term" value="F:ABC-type oligopeptide transporter activity"/>
    <property type="evidence" value="ECO:0007669"/>
    <property type="project" value="TreeGrafter"/>
</dbReference>
<keyword evidence="5 7" id="KW-1133">Transmembrane helix</keyword>
<dbReference type="PANTHER" id="PTHR43394:SF1">
    <property type="entry name" value="ATP-BINDING CASSETTE SUB-FAMILY B MEMBER 10, MITOCHONDRIAL"/>
    <property type="match status" value="1"/>
</dbReference>
<feature type="transmembrane region" description="Helical" evidence="7">
    <location>
        <begin position="18"/>
        <end position="43"/>
    </location>
</feature>
<dbReference type="SUPFAM" id="SSF52540">
    <property type="entry name" value="P-loop containing nucleoside triphosphate hydrolases"/>
    <property type="match status" value="1"/>
</dbReference>
<dbReference type="NCBIfam" id="TIGR01842">
    <property type="entry name" value="type_I_sec_PrtD"/>
    <property type="match status" value="1"/>
</dbReference>
<dbReference type="PROSITE" id="PS50929">
    <property type="entry name" value="ABC_TM1F"/>
    <property type="match status" value="1"/>
</dbReference>
<dbReference type="Pfam" id="PF00664">
    <property type="entry name" value="ABC_membrane"/>
    <property type="match status" value="1"/>
</dbReference>
<dbReference type="GO" id="GO:0005886">
    <property type="term" value="C:plasma membrane"/>
    <property type="evidence" value="ECO:0007669"/>
    <property type="project" value="UniProtKB-SubCell"/>
</dbReference>
<keyword evidence="11" id="KW-1185">Reference proteome</keyword>
<dbReference type="Proteomes" id="UP000027471">
    <property type="component" value="Unassembled WGS sequence"/>
</dbReference>
<dbReference type="Pfam" id="PF00005">
    <property type="entry name" value="ABC_tran"/>
    <property type="match status" value="1"/>
</dbReference>
<dbReference type="AlphaFoldDB" id="A0A074JWY2"/>
<dbReference type="PROSITE" id="PS00211">
    <property type="entry name" value="ABC_TRANSPORTER_1"/>
    <property type="match status" value="1"/>
</dbReference>
<dbReference type="InterPro" id="IPR003439">
    <property type="entry name" value="ABC_transporter-like_ATP-bd"/>
</dbReference>
<dbReference type="Gene3D" id="3.40.50.300">
    <property type="entry name" value="P-loop containing nucleotide triphosphate hydrolases"/>
    <property type="match status" value="1"/>
</dbReference>
<comment type="caution">
    <text evidence="10">The sequence shown here is derived from an EMBL/GenBank/DDBJ whole genome shotgun (WGS) entry which is preliminary data.</text>
</comment>
<evidence type="ECO:0000256" key="6">
    <source>
        <dbReference type="ARBA" id="ARBA00023136"/>
    </source>
</evidence>
<sequence>MAKDHPSREIADALKESFWALVGVALFSATINFLMLTGPLFMLQVYDRVLGSRSTSTLIVLFGMVVFVFITMGILDFSRGRVLARIGAHLHDRLDARVFRAVLRQAEFPAARARSSSAQRDLAQIQGLFSTPAFSAVFDLPWAPIYLSVLFLFHPLMGWLAIASTVLILALAVANQMLTKRSQNEALLAMDEAEMRGASMRKEIETLLGLGMRQNMMRRRTDANERALDARMHASDLGGGITAITKAFRILLQSTMLALGAWLVLQNALSAGAMIAGSILLGRSLGPVEQTVAQWPQIQRAWSARKSLTALLTALPERQKPMDLPAPQARIALNNLAVVPPGGRVPTLQGIRLTAKAGDAIAVIGPSASGKSTLARALVGLWAPAQGDIRLDGAELKQYDPDQLGTYLGYLPQDIVLFDGTIAENIARFSNQADPQAIVIAAQAAAAHDLILGLPDGYDTRVTDGGKELSGGQRQRIGLARAFYGDPIILVLDEPNSALDDEGIHALNQAIATARQLGKITFVMSHRRSALAHCNLVLMIDSGHMRAFGPRDEVLVKLMNAASPAVEARKRAQA</sequence>
<name>A0A074JWY2_9RHOB</name>
<keyword evidence="3" id="KW-0547">Nucleotide-binding</keyword>
<evidence type="ECO:0000313" key="11">
    <source>
        <dbReference type="Proteomes" id="UP000027471"/>
    </source>
</evidence>
<proteinExistence type="predicted"/>
<dbReference type="GO" id="GO:0030256">
    <property type="term" value="C:type I protein secretion system complex"/>
    <property type="evidence" value="ECO:0007669"/>
    <property type="project" value="InterPro"/>
</dbReference>
<keyword evidence="4" id="KW-0067">ATP-binding</keyword>
<dbReference type="OrthoDB" id="9808328at2"/>
<feature type="transmembrane region" description="Helical" evidence="7">
    <location>
        <begin position="55"/>
        <end position="75"/>
    </location>
</feature>
<dbReference type="EMBL" id="AUNB01000062">
    <property type="protein sequence ID" value="KEO53842.1"/>
    <property type="molecule type" value="Genomic_DNA"/>
</dbReference>
<evidence type="ECO:0000256" key="1">
    <source>
        <dbReference type="ARBA" id="ARBA00004651"/>
    </source>
</evidence>
<dbReference type="InterPro" id="IPR039421">
    <property type="entry name" value="Type_1_exporter"/>
</dbReference>
<gene>
    <name evidence="10" type="ORF">DT23_06645</name>
</gene>
<dbReference type="Gene3D" id="1.20.1560.10">
    <property type="entry name" value="ABC transporter type 1, transmembrane domain"/>
    <property type="match status" value="1"/>
</dbReference>
<dbReference type="InterPro" id="IPR027417">
    <property type="entry name" value="P-loop_NTPase"/>
</dbReference>
<keyword evidence="2 7" id="KW-0812">Transmembrane</keyword>
<feature type="transmembrane region" description="Helical" evidence="7">
    <location>
        <begin position="145"/>
        <end position="174"/>
    </location>
</feature>
<feature type="domain" description="ABC transporter" evidence="8">
    <location>
        <begin position="331"/>
        <end position="567"/>
    </location>
</feature>
<evidence type="ECO:0000313" key="10">
    <source>
        <dbReference type="EMBL" id="KEO53842.1"/>
    </source>
</evidence>
<dbReference type="STRING" id="1353528.DT23_06645"/>
<evidence type="ECO:0000256" key="5">
    <source>
        <dbReference type="ARBA" id="ARBA00022989"/>
    </source>
</evidence>